<dbReference type="AlphaFoldDB" id="A0A5B7JLP5"/>
<dbReference type="EMBL" id="VSRR010094118">
    <property type="protein sequence ID" value="MPC93234.1"/>
    <property type="molecule type" value="Genomic_DNA"/>
</dbReference>
<gene>
    <name evidence="1" type="ORF">E2C01_088357</name>
</gene>
<evidence type="ECO:0000313" key="2">
    <source>
        <dbReference type="Proteomes" id="UP000324222"/>
    </source>
</evidence>
<proteinExistence type="predicted"/>
<reference evidence="1 2" key="1">
    <citation type="submission" date="2019-05" db="EMBL/GenBank/DDBJ databases">
        <title>Another draft genome of Portunus trituberculatus and its Hox gene families provides insights of decapod evolution.</title>
        <authorList>
            <person name="Jeong J.-H."/>
            <person name="Song I."/>
            <person name="Kim S."/>
            <person name="Choi T."/>
            <person name="Kim D."/>
            <person name="Ryu S."/>
            <person name="Kim W."/>
        </authorList>
    </citation>
    <scope>NUCLEOTIDE SEQUENCE [LARGE SCALE GENOMIC DNA]</scope>
    <source>
        <tissue evidence="1">Muscle</tissue>
    </source>
</reference>
<name>A0A5B7JLP5_PORTR</name>
<evidence type="ECO:0000313" key="1">
    <source>
        <dbReference type="EMBL" id="MPC93234.1"/>
    </source>
</evidence>
<organism evidence="1 2">
    <name type="scientific">Portunus trituberculatus</name>
    <name type="common">Swimming crab</name>
    <name type="synonym">Neptunus trituberculatus</name>
    <dbReference type="NCBI Taxonomy" id="210409"/>
    <lineage>
        <taxon>Eukaryota</taxon>
        <taxon>Metazoa</taxon>
        <taxon>Ecdysozoa</taxon>
        <taxon>Arthropoda</taxon>
        <taxon>Crustacea</taxon>
        <taxon>Multicrustacea</taxon>
        <taxon>Malacostraca</taxon>
        <taxon>Eumalacostraca</taxon>
        <taxon>Eucarida</taxon>
        <taxon>Decapoda</taxon>
        <taxon>Pleocyemata</taxon>
        <taxon>Brachyura</taxon>
        <taxon>Eubrachyura</taxon>
        <taxon>Portunoidea</taxon>
        <taxon>Portunidae</taxon>
        <taxon>Portuninae</taxon>
        <taxon>Portunus</taxon>
    </lineage>
</organism>
<keyword evidence="2" id="KW-1185">Reference proteome</keyword>
<sequence>MRLKSAKVLEGEEVKVKDVLHWLPYYGGGGGDGWRWGAVIEQEEEVGEKALSWLGGRWAERVIHQFALTCNRREIHL</sequence>
<protein>
    <submittedName>
        <fullName evidence="1">Uncharacterized protein</fullName>
    </submittedName>
</protein>
<dbReference type="Proteomes" id="UP000324222">
    <property type="component" value="Unassembled WGS sequence"/>
</dbReference>
<accession>A0A5B7JLP5</accession>
<comment type="caution">
    <text evidence="1">The sequence shown here is derived from an EMBL/GenBank/DDBJ whole genome shotgun (WGS) entry which is preliminary data.</text>
</comment>